<organism evidence="1">
    <name type="scientific">Amphimedon queenslandica</name>
    <name type="common">Sponge</name>
    <dbReference type="NCBI Taxonomy" id="400682"/>
    <lineage>
        <taxon>Eukaryota</taxon>
        <taxon>Metazoa</taxon>
        <taxon>Porifera</taxon>
        <taxon>Demospongiae</taxon>
        <taxon>Heteroscleromorpha</taxon>
        <taxon>Haplosclerida</taxon>
        <taxon>Niphatidae</taxon>
        <taxon>Amphimedon</taxon>
    </lineage>
</organism>
<evidence type="ECO:0000313" key="1">
    <source>
        <dbReference type="EnsemblMetazoa" id="Aqu2.1.23495_001"/>
    </source>
</evidence>
<dbReference type="AlphaFoldDB" id="A0A1X7U6V2"/>
<sequence length="73" mass="8892">MKSYENKKLLPCSTSERQVYLEYAESCEELHVKACAETTFNMWRQYQPYIEKMKPMTDVCHLQRNNWTDYKKC</sequence>
<accession>A0A1X7U6V2</accession>
<dbReference type="InParanoid" id="A0A1X7U6V2"/>
<reference evidence="1" key="1">
    <citation type="submission" date="2017-05" db="UniProtKB">
        <authorList>
            <consortium name="EnsemblMetazoa"/>
        </authorList>
    </citation>
    <scope>IDENTIFICATION</scope>
</reference>
<protein>
    <submittedName>
        <fullName evidence="1">Uncharacterized protein</fullName>
    </submittedName>
</protein>
<name>A0A1X7U6V2_AMPQE</name>
<dbReference type="EnsemblMetazoa" id="Aqu2.1.23495_001">
    <property type="protein sequence ID" value="Aqu2.1.23495_001"/>
    <property type="gene ID" value="Aqu2.1.23495"/>
</dbReference>
<proteinExistence type="predicted"/>